<dbReference type="GO" id="GO:0005052">
    <property type="term" value="F:peroxisome matrix targeting signal-1 binding"/>
    <property type="evidence" value="ECO:0007669"/>
    <property type="project" value="TreeGrafter"/>
</dbReference>
<evidence type="ECO:0000256" key="5">
    <source>
        <dbReference type="ARBA" id="ARBA00022803"/>
    </source>
</evidence>
<dbReference type="PANTHER" id="PTHR10130">
    <property type="entry name" value="PEROXISOMAL TARGETING SIGNAL 1 RECEPTOR PEX5"/>
    <property type="match status" value="1"/>
</dbReference>
<dbReference type="SMART" id="SM00028">
    <property type="entry name" value="TPR"/>
    <property type="match status" value="3"/>
</dbReference>
<dbReference type="PANTHER" id="PTHR10130:SF9">
    <property type="entry name" value="PEROXISOMAL TARGETING SIGNAL RECEPTOR"/>
    <property type="match status" value="1"/>
</dbReference>
<dbReference type="InterPro" id="IPR024111">
    <property type="entry name" value="PEX5/PEX5L"/>
</dbReference>
<evidence type="ECO:0000256" key="2">
    <source>
        <dbReference type="ARBA" id="ARBA00005348"/>
    </source>
</evidence>
<reference evidence="8 9" key="1">
    <citation type="journal article" date="2020" name="ISME J.">
        <title>Uncovering the hidden diversity of litter-decomposition mechanisms in mushroom-forming fungi.</title>
        <authorList>
            <person name="Floudas D."/>
            <person name="Bentzer J."/>
            <person name="Ahren D."/>
            <person name="Johansson T."/>
            <person name="Persson P."/>
            <person name="Tunlid A."/>
        </authorList>
    </citation>
    <scope>NUCLEOTIDE SEQUENCE [LARGE SCALE GENOMIC DNA]</scope>
    <source>
        <strain evidence="8 9">CBS 101986</strain>
    </source>
</reference>
<protein>
    <recommendedName>
        <fullName evidence="10">Peroxisomal targeting signal receptor</fullName>
    </recommendedName>
</protein>
<dbReference type="SUPFAM" id="SSF48452">
    <property type="entry name" value="TPR-like"/>
    <property type="match status" value="1"/>
</dbReference>
<dbReference type="AlphaFoldDB" id="A0A8H5BEC6"/>
<keyword evidence="5 6" id="KW-0802">TPR repeat</keyword>
<feature type="repeat" description="TPR" evidence="6">
    <location>
        <begin position="484"/>
        <end position="517"/>
    </location>
</feature>
<dbReference type="GO" id="GO:0016560">
    <property type="term" value="P:protein import into peroxisome matrix, docking"/>
    <property type="evidence" value="ECO:0007669"/>
    <property type="project" value="TreeGrafter"/>
</dbReference>
<evidence type="ECO:0000256" key="6">
    <source>
        <dbReference type="PROSITE-ProRule" id="PRU00339"/>
    </source>
</evidence>
<dbReference type="GO" id="GO:0005778">
    <property type="term" value="C:peroxisomal membrane"/>
    <property type="evidence" value="ECO:0007669"/>
    <property type="project" value="TreeGrafter"/>
</dbReference>
<feature type="compositionally biased region" description="Basic and acidic residues" evidence="7">
    <location>
        <begin position="24"/>
        <end position="33"/>
    </location>
</feature>
<dbReference type="PROSITE" id="PS50005">
    <property type="entry name" value="TPR"/>
    <property type="match status" value="2"/>
</dbReference>
<dbReference type="EMBL" id="JAACJJ010000028">
    <property type="protein sequence ID" value="KAF5321576.1"/>
    <property type="molecule type" value="Genomic_DNA"/>
</dbReference>
<comment type="caution">
    <text evidence="8">The sequence shown here is derived from an EMBL/GenBank/DDBJ whole genome shotgun (WGS) entry which is preliminary data.</text>
</comment>
<feature type="repeat" description="TPR" evidence="6">
    <location>
        <begin position="518"/>
        <end position="551"/>
    </location>
</feature>
<evidence type="ECO:0000256" key="7">
    <source>
        <dbReference type="SAM" id="MobiDB-lite"/>
    </source>
</evidence>
<proteinExistence type="inferred from homology"/>
<feature type="region of interest" description="Disordered" evidence="7">
    <location>
        <begin position="1"/>
        <end position="55"/>
    </location>
</feature>
<dbReference type="Proteomes" id="UP000567179">
    <property type="component" value="Unassembled WGS sequence"/>
</dbReference>
<feature type="compositionally biased region" description="Polar residues" evidence="7">
    <location>
        <begin position="34"/>
        <end position="55"/>
    </location>
</feature>
<keyword evidence="9" id="KW-1185">Reference proteome</keyword>
<comment type="similarity">
    <text evidence="2">Belongs to the peroxisomal targeting signal receptor family.</text>
</comment>
<comment type="subcellular location">
    <subcellularLocation>
        <location evidence="1">Cytoplasm</location>
    </subcellularLocation>
</comment>
<accession>A0A8H5BEC6</accession>
<dbReference type="Pfam" id="PF13432">
    <property type="entry name" value="TPR_16"/>
    <property type="match status" value="1"/>
</dbReference>
<gene>
    <name evidence="8" type="ORF">D9619_001544</name>
</gene>
<dbReference type="InterPro" id="IPR011990">
    <property type="entry name" value="TPR-like_helical_dom_sf"/>
</dbReference>
<dbReference type="Gene3D" id="1.25.40.10">
    <property type="entry name" value="Tetratricopeptide repeat domain"/>
    <property type="match status" value="1"/>
</dbReference>
<keyword evidence="4" id="KW-0677">Repeat</keyword>
<dbReference type="OrthoDB" id="10006023at2759"/>
<evidence type="ECO:0000313" key="9">
    <source>
        <dbReference type="Proteomes" id="UP000567179"/>
    </source>
</evidence>
<evidence type="ECO:0000256" key="4">
    <source>
        <dbReference type="ARBA" id="ARBA00022737"/>
    </source>
</evidence>
<evidence type="ECO:0000256" key="3">
    <source>
        <dbReference type="ARBA" id="ARBA00022490"/>
    </source>
</evidence>
<evidence type="ECO:0000256" key="1">
    <source>
        <dbReference type="ARBA" id="ARBA00004496"/>
    </source>
</evidence>
<name>A0A8H5BEC6_9AGAR</name>
<evidence type="ECO:0008006" key="10">
    <source>
        <dbReference type="Google" id="ProtNLM"/>
    </source>
</evidence>
<keyword evidence="3" id="KW-0963">Cytoplasm</keyword>
<organism evidence="8 9">
    <name type="scientific">Psilocybe cf. subviscida</name>
    <dbReference type="NCBI Taxonomy" id="2480587"/>
    <lineage>
        <taxon>Eukaryota</taxon>
        <taxon>Fungi</taxon>
        <taxon>Dikarya</taxon>
        <taxon>Basidiomycota</taxon>
        <taxon>Agaricomycotina</taxon>
        <taxon>Agaricomycetes</taxon>
        <taxon>Agaricomycetidae</taxon>
        <taxon>Agaricales</taxon>
        <taxon>Agaricineae</taxon>
        <taxon>Strophariaceae</taxon>
        <taxon>Psilocybe</taxon>
    </lineage>
</organism>
<evidence type="ECO:0000313" key="8">
    <source>
        <dbReference type="EMBL" id="KAF5321576.1"/>
    </source>
</evidence>
<sequence>MSFQGLISGSECAAPSNPLSQVLKHSEGDRSLQQDRISGPSSSRLHQLPGSSSAIPANEHDLALARQFFEANSSGHGMGPGLSMPHAPELGRLGEMGMAGRPAEPWVMAQQHQIRQESANAGWANEFNQAPQQNMSGPGMQQVQSQRPEFQQRSSFTTPMYGSAMSMGQYGMGMNMPAMQYGMSVSQGKGKAREVDFEAAFAQYADSQRPTARIEEIGIDAQLDELVREGMQNVKLDDTGKPLNYEEVYDQLKNKENPSPTDDLAQWEAEVSRLMHERDEELQTDYGTSMQQAWESGVGNFEVPEGMKFDGEGIPILGGYVFEQNNKFLDPSSSRSLLNDAKALLDQNGSLSEAALMLEAAIQQGELGEGGYETWILLGETRNMDEREEAGMRALVEGVKRAEDSGAAGIGMLSLAISFTNESYDRASHTMLLRWFRARYPDAQVSEETIKAMSTNGSWDTHQRITQLFLEQARMQHAQNNVDPDLQIALGVLFYTNSEYEHAQDCFSTALGVRPKDYLLWNRLGSSMSNGNKPEEALGAYREALNLRPTYTRAIYNVGVACLNIGADKEAAEHFLSALSLQEATNGDTSDQLWFTLRRALQSMKRSDLADLAKPESKVNLDVFRREGFEF</sequence>
<dbReference type="InterPro" id="IPR019734">
    <property type="entry name" value="TPR_rpt"/>
</dbReference>
<dbReference type="GO" id="GO:0005829">
    <property type="term" value="C:cytosol"/>
    <property type="evidence" value="ECO:0007669"/>
    <property type="project" value="TreeGrafter"/>
</dbReference>